<reference evidence="2" key="1">
    <citation type="journal article" date="2015" name="Genome Announc.">
        <title>Complete Genome Sequence of the Linear Plasmid pJD12 Hosted by Micrococcus sp. D12, Isolated from a High-Altitude Volcanic Lake in Argentina.</title>
        <authorList>
            <person name="Dib J.R."/>
            <person name="Angelov A."/>
            <person name="Liebl W."/>
            <person name="Dobber J."/>
            <person name="Voget S."/>
            <person name="Schuldes J."/>
            <person name="Gorriti M."/>
            <person name="Farias M.E."/>
            <person name="Meinhardt F."/>
            <person name="Daniel R."/>
        </authorList>
    </citation>
    <scope>NUCLEOTIDE SEQUENCE</scope>
    <source>
        <strain evidence="2">MG-2010-D12</strain>
        <plasmid evidence="2">pJD12</plasmid>
    </source>
</reference>
<dbReference type="PANTHER" id="PTHR24094:SF15">
    <property type="entry name" value="AMP-DEPENDENT SYNTHETASE_LIGASE DOMAIN-CONTAINING PROTEIN-RELATED"/>
    <property type="match status" value="1"/>
</dbReference>
<dbReference type="PANTHER" id="PTHR24094">
    <property type="entry name" value="SECRETED PROTEIN"/>
    <property type="match status" value="1"/>
</dbReference>
<accession>A0A0F6YRA8</accession>
<dbReference type="InterPro" id="IPR011089">
    <property type="entry name" value="GmrSD_C"/>
</dbReference>
<feature type="domain" description="GmrSD restriction endonucleases C-terminal" evidence="1">
    <location>
        <begin position="100"/>
        <end position="237"/>
    </location>
</feature>
<dbReference type="Pfam" id="PF07510">
    <property type="entry name" value="GmrSD_C"/>
    <property type="match status" value="1"/>
</dbReference>
<evidence type="ECO:0000259" key="1">
    <source>
        <dbReference type="Pfam" id="PF07510"/>
    </source>
</evidence>
<proteinExistence type="predicted"/>
<geneLocation type="plasmid" evidence="2">
    <name>pJD12</name>
</geneLocation>
<keyword evidence="2" id="KW-0614">Plasmid</keyword>
<organism evidence="2">
    <name type="scientific">Micrococcus sp. MG-2010-D12</name>
    <dbReference type="NCBI Taxonomy" id="936902"/>
    <lineage>
        <taxon>Bacteria</taxon>
        <taxon>Bacillati</taxon>
        <taxon>Actinomycetota</taxon>
        <taxon>Actinomycetes</taxon>
        <taxon>Micrococcales</taxon>
        <taxon>Micrococcaceae</taxon>
        <taxon>Micrococcus</taxon>
    </lineage>
</organism>
<evidence type="ECO:0000313" key="2">
    <source>
        <dbReference type="EMBL" id="AKF15779.1"/>
    </source>
</evidence>
<dbReference type="AlphaFoldDB" id="A0A0F6YRA8"/>
<dbReference type="EMBL" id="KR152226">
    <property type="protein sequence ID" value="AKF15779.1"/>
    <property type="molecule type" value="Genomic_DNA"/>
</dbReference>
<gene>
    <name evidence="2" type="ORF">pJD12_030</name>
</gene>
<sequence length="245" mass="25542">MSVRRWVSSVVAVVAALGVAGAVGGGHVQGVQVPEVKLPKVALPSGVELPSLGDTSPTPAAGPVGGQLEQLALTSAAPASAYTRDAFGQRWADVDRNGCDTRNDVLRRDLTQVQIKPGTRGCKVLSGQLVDPYSGATIPFSSQDSQAVHIDHTVSLADAWASGAWAWDESQRTAFANDPANLLAVDGPANTSKSDATAADWLPDTVAGRCELVEHQVVVKAKWGLSVTERERAAMRRVLASCPAG</sequence>
<name>A0A0F6YRA8_9MICC</name>
<protein>
    <recommendedName>
        <fullName evidence="1">GmrSD restriction endonucleases C-terminal domain-containing protein</fullName>
    </recommendedName>
</protein>